<name>A0ABV0GLJ8_9BURK</name>
<keyword evidence="6" id="KW-1185">Reference proteome</keyword>
<keyword evidence="5" id="KW-0255">Endonuclease</keyword>
<keyword evidence="2" id="KW-0680">Restriction system</keyword>
<keyword evidence="5" id="KW-0378">Hydrolase</keyword>
<dbReference type="SUPFAM" id="SSF116734">
    <property type="entry name" value="DNA methylase specificity domain"/>
    <property type="match status" value="2"/>
</dbReference>
<feature type="domain" description="Type I restriction modification DNA specificity" evidence="4">
    <location>
        <begin position="227"/>
        <end position="396"/>
    </location>
</feature>
<dbReference type="RefSeq" id="WP_347613718.1">
    <property type="nucleotide sequence ID" value="NZ_JBDPZC010000034.1"/>
</dbReference>
<evidence type="ECO:0000259" key="4">
    <source>
        <dbReference type="Pfam" id="PF01420"/>
    </source>
</evidence>
<dbReference type="Gene3D" id="1.10.287.1120">
    <property type="entry name" value="Bipartite methylase S protein"/>
    <property type="match status" value="1"/>
</dbReference>
<evidence type="ECO:0000256" key="1">
    <source>
        <dbReference type="ARBA" id="ARBA00010923"/>
    </source>
</evidence>
<dbReference type="InterPro" id="IPR044946">
    <property type="entry name" value="Restrct_endonuc_typeI_TRD_sf"/>
</dbReference>
<dbReference type="Pfam" id="PF01420">
    <property type="entry name" value="Methylase_S"/>
    <property type="match status" value="2"/>
</dbReference>
<dbReference type="Proteomes" id="UP001462640">
    <property type="component" value="Unassembled WGS sequence"/>
</dbReference>
<keyword evidence="5" id="KW-0540">Nuclease</keyword>
<gene>
    <name evidence="5" type="ORF">ABDJ40_24520</name>
</gene>
<protein>
    <submittedName>
        <fullName evidence="5">Restriction endonuclease subunit S</fullName>
        <ecNumber evidence="5">3.1.21.-</ecNumber>
    </submittedName>
</protein>
<dbReference type="InterPro" id="IPR000055">
    <property type="entry name" value="Restrct_endonuc_typeI_TRD"/>
</dbReference>
<dbReference type="GO" id="GO:0016787">
    <property type="term" value="F:hydrolase activity"/>
    <property type="evidence" value="ECO:0007669"/>
    <property type="project" value="UniProtKB-KW"/>
</dbReference>
<dbReference type="Gene3D" id="3.90.220.20">
    <property type="entry name" value="DNA methylase specificity domains"/>
    <property type="match status" value="2"/>
</dbReference>
<dbReference type="EC" id="3.1.21.-" evidence="5"/>
<keyword evidence="3" id="KW-0238">DNA-binding</keyword>
<evidence type="ECO:0000256" key="3">
    <source>
        <dbReference type="ARBA" id="ARBA00023125"/>
    </source>
</evidence>
<comment type="similarity">
    <text evidence="1">Belongs to the type-I restriction system S methylase family.</text>
</comment>
<sequence>MTNAGIPGYRETDAGWIPEDWAPLSLGTIASARKTKAVAQQGVRCVELEHIEPETGRLLGWDSSGAQASIKTAFKQGDVLFGKLRPYLRKYAVAPFDGICTTEILAIHPKDDLADRSFLFQLMQGDGVFSTVEALSYGTKMPRVSWSDLAEIVVGVPSPAEQRRVAAILAAVDDKLDVIARQIEATQTLKQGLMQTLFSRGVGTQDANGHWLPHAEFKETELGGVPSCWDVQRLEALSESITVGIATSTTEHYADSGIPLIRNQNIKDDFLDLSDLLRITPEFDAKNKNKRVKAGDILTVRTGYPGTTCVVPEGLGLLQTFTTLITRPRHDVLHAHFASRYFNSPQGKKLMLHQAAGGAQQNINAGNLKKLLVPVPPMCEQVRIAEVLAAVDAKSKVLRERSVHYRAMKRGLMQKLLTGEWRVKVDADMAA</sequence>
<dbReference type="InterPro" id="IPR052021">
    <property type="entry name" value="Type-I_RS_S_subunit"/>
</dbReference>
<dbReference type="PANTHER" id="PTHR30408:SF12">
    <property type="entry name" value="TYPE I RESTRICTION ENZYME MJAVIII SPECIFICITY SUBUNIT"/>
    <property type="match status" value="1"/>
</dbReference>
<dbReference type="EMBL" id="JBDPZC010000034">
    <property type="protein sequence ID" value="MEO3715946.1"/>
    <property type="molecule type" value="Genomic_DNA"/>
</dbReference>
<comment type="caution">
    <text evidence="5">The sequence shown here is derived from an EMBL/GenBank/DDBJ whole genome shotgun (WGS) entry which is preliminary data.</text>
</comment>
<organism evidence="5 6">
    <name type="scientific">Roseateles flavus</name>
    <dbReference type="NCBI Taxonomy" id="3149041"/>
    <lineage>
        <taxon>Bacteria</taxon>
        <taxon>Pseudomonadati</taxon>
        <taxon>Pseudomonadota</taxon>
        <taxon>Betaproteobacteria</taxon>
        <taxon>Burkholderiales</taxon>
        <taxon>Sphaerotilaceae</taxon>
        <taxon>Roseateles</taxon>
    </lineage>
</organism>
<evidence type="ECO:0000313" key="6">
    <source>
        <dbReference type="Proteomes" id="UP001462640"/>
    </source>
</evidence>
<proteinExistence type="inferred from homology"/>
<accession>A0ABV0GLJ8</accession>
<dbReference type="GO" id="GO:0004519">
    <property type="term" value="F:endonuclease activity"/>
    <property type="evidence" value="ECO:0007669"/>
    <property type="project" value="UniProtKB-KW"/>
</dbReference>
<dbReference type="PANTHER" id="PTHR30408">
    <property type="entry name" value="TYPE-1 RESTRICTION ENZYME ECOKI SPECIFICITY PROTEIN"/>
    <property type="match status" value="1"/>
</dbReference>
<feature type="domain" description="Type I restriction modification DNA specificity" evidence="4">
    <location>
        <begin position="71"/>
        <end position="183"/>
    </location>
</feature>
<evidence type="ECO:0000313" key="5">
    <source>
        <dbReference type="EMBL" id="MEO3715946.1"/>
    </source>
</evidence>
<reference evidence="5 6" key="1">
    <citation type="submission" date="2024-05" db="EMBL/GenBank/DDBJ databases">
        <title>Roseateles sp. 2.12 16S ribosomal RNA gene Genome sequencing and assembly.</title>
        <authorList>
            <person name="Woo H."/>
        </authorList>
    </citation>
    <scope>NUCLEOTIDE SEQUENCE [LARGE SCALE GENOMIC DNA]</scope>
    <source>
        <strain evidence="5 6">2.12</strain>
    </source>
</reference>
<evidence type="ECO:0000256" key="2">
    <source>
        <dbReference type="ARBA" id="ARBA00022747"/>
    </source>
</evidence>